<dbReference type="Proteomes" id="UP001283361">
    <property type="component" value="Unassembled WGS sequence"/>
</dbReference>
<dbReference type="PANTHER" id="PTHR43319:SF3">
    <property type="entry name" value="BETA-LACTAMASE-RELATED DOMAIN-CONTAINING PROTEIN"/>
    <property type="match status" value="1"/>
</dbReference>
<dbReference type="AlphaFoldDB" id="A0AAE1DM42"/>
<evidence type="ECO:0000259" key="1">
    <source>
        <dbReference type="Pfam" id="PF00144"/>
    </source>
</evidence>
<dbReference type="EMBL" id="JAWDGP010003292">
    <property type="protein sequence ID" value="KAK3775649.1"/>
    <property type="molecule type" value="Genomic_DNA"/>
</dbReference>
<keyword evidence="3" id="KW-1185">Reference proteome</keyword>
<dbReference type="InterPro" id="IPR012338">
    <property type="entry name" value="Beta-lactam/transpept-like"/>
</dbReference>
<reference evidence="2" key="1">
    <citation type="journal article" date="2023" name="G3 (Bethesda)">
        <title>A reference genome for the long-term kleptoplast-retaining sea slug Elysia crispata morphotype clarki.</title>
        <authorList>
            <person name="Eastman K.E."/>
            <person name="Pendleton A.L."/>
            <person name="Shaikh M.A."/>
            <person name="Suttiyut T."/>
            <person name="Ogas R."/>
            <person name="Tomko P."/>
            <person name="Gavelis G."/>
            <person name="Widhalm J.R."/>
            <person name="Wisecaver J.H."/>
        </authorList>
    </citation>
    <scope>NUCLEOTIDE SEQUENCE</scope>
    <source>
        <strain evidence="2">ECLA1</strain>
    </source>
</reference>
<dbReference type="Gene3D" id="3.40.710.10">
    <property type="entry name" value="DD-peptidase/beta-lactamase superfamily"/>
    <property type="match status" value="1"/>
</dbReference>
<dbReference type="Pfam" id="PF00144">
    <property type="entry name" value="Beta-lactamase"/>
    <property type="match status" value="1"/>
</dbReference>
<name>A0AAE1DM42_9GAST</name>
<evidence type="ECO:0000313" key="3">
    <source>
        <dbReference type="Proteomes" id="UP001283361"/>
    </source>
</evidence>
<proteinExistence type="predicted"/>
<dbReference type="InterPro" id="IPR052907">
    <property type="entry name" value="Beta-lactamase/esterase"/>
</dbReference>
<evidence type="ECO:0000313" key="2">
    <source>
        <dbReference type="EMBL" id="KAK3775649.1"/>
    </source>
</evidence>
<sequence length="426" mass="48617">MSKLKFPKPTGFVASGFEKVLQVFCDNYESGLEKGSSFAAYYKGEPVIHIWGGLADWQVKRAWKKDTMGFFHSTTKFMAAITIAHLVESDVLKYEEKVSKYWPEFAQNGKENITIEQLLSYRAGLAALSDDFCFSWIRDDPQRLHNLLAQQKPFWPPDTAYGYHPMTMGLYLNEIVKKVDKKARTLSQYFHDEIAEPFGIEFYIGLPKSFYHRVPRLEPMKVDLEKLTEILNSFRGDVELNRLAFSQPKDWFSARILNDPDFLELPIPSSHGVGTALGVAKLMGIVANGGQHEGKVMLSPQSITRLQMPMSHGIDLTTGYGHVYGRGTVLMPIVEGEKSWFMFGHTGYGEQIGAADSHYRTGFAYTTNRVYPSMDQLKMEIKWKPLAVTLFKCIHKLENVEIERKMLDTMEEVEKGKEVSFSRMQL</sequence>
<dbReference type="SUPFAM" id="SSF56601">
    <property type="entry name" value="beta-lactamase/transpeptidase-like"/>
    <property type="match status" value="1"/>
</dbReference>
<gene>
    <name evidence="2" type="ORF">RRG08_049830</name>
</gene>
<feature type="domain" description="Beta-lactamase-related" evidence="1">
    <location>
        <begin position="34"/>
        <end position="376"/>
    </location>
</feature>
<organism evidence="2 3">
    <name type="scientific">Elysia crispata</name>
    <name type="common">lettuce slug</name>
    <dbReference type="NCBI Taxonomy" id="231223"/>
    <lineage>
        <taxon>Eukaryota</taxon>
        <taxon>Metazoa</taxon>
        <taxon>Spiralia</taxon>
        <taxon>Lophotrochozoa</taxon>
        <taxon>Mollusca</taxon>
        <taxon>Gastropoda</taxon>
        <taxon>Heterobranchia</taxon>
        <taxon>Euthyneura</taxon>
        <taxon>Panpulmonata</taxon>
        <taxon>Sacoglossa</taxon>
        <taxon>Placobranchoidea</taxon>
        <taxon>Plakobranchidae</taxon>
        <taxon>Elysia</taxon>
    </lineage>
</organism>
<dbReference type="PANTHER" id="PTHR43319">
    <property type="entry name" value="BETA-LACTAMASE-RELATED"/>
    <property type="match status" value="1"/>
</dbReference>
<accession>A0AAE1DM42</accession>
<protein>
    <recommendedName>
        <fullName evidence="1">Beta-lactamase-related domain-containing protein</fullName>
    </recommendedName>
</protein>
<comment type="caution">
    <text evidence="2">The sequence shown here is derived from an EMBL/GenBank/DDBJ whole genome shotgun (WGS) entry which is preliminary data.</text>
</comment>
<dbReference type="InterPro" id="IPR001466">
    <property type="entry name" value="Beta-lactam-related"/>
</dbReference>